<dbReference type="InterPro" id="IPR002935">
    <property type="entry name" value="SAM_O-MeTrfase"/>
</dbReference>
<feature type="binding site" evidence="4">
    <location>
        <position position="67"/>
    </location>
    <ligand>
        <name>S-adenosyl-L-methionine</name>
        <dbReference type="ChEBI" id="CHEBI:59789"/>
    </ligand>
</feature>
<organism evidence="5 6">
    <name type="scientific">Sporolactobacillus putidus</name>
    <dbReference type="NCBI Taxonomy" id="492735"/>
    <lineage>
        <taxon>Bacteria</taxon>
        <taxon>Bacillati</taxon>
        <taxon>Bacillota</taxon>
        <taxon>Bacilli</taxon>
        <taxon>Bacillales</taxon>
        <taxon>Sporolactobacillaceae</taxon>
        <taxon>Sporolactobacillus</taxon>
    </lineage>
</organism>
<feature type="binding site" evidence="4">
    <location>
        <position position="133"/>
    </location>
    <ligand>
        <name>Mg(2+)</name>
        <dbReference type="ChEBI" id="CHEBI:18420"/>
    </ligand>
</feature>
<comment type="caution">
    <text evidence="5">The sequence shown here is derived from an EMBL/GenBank/DDBJ whole genome shotgun (WGS) entry which is preliminary data.</text>
</comment>
<feature type="binding site" evidence="4">
    <location>
        <begin position="113"/>
        <end position="114"/>
    </location>
    <ligand>
        <name>S-adenosyl-L-methionine</name>
        <dbReference type="ChEBI" id="CHEBI:59789"/>
    </ligand>
</feature>
<feature type="binding site" evidence="4">
    <location>
        <position position="159"/>
    </location>
    <ligand>
        <name>Mg(2+)</name>
        <dbReference type="ChEBI" id="CHEBI:18420"/>
    </ligand>
</feature>
<dbReference type="CDD" id="cd02440">
    <property type="entry name" value="AdoMet_MTases"/>
    <property type="match status" value="1"/>
</dbReference>
<evidence type="ECO:0000256" key="1">
    <source>
        <dbReference type="ARBA" id="ARBA00022603"/>
    </source>
</evidence>
<dbReference type="InterPro" id="IPR050362">
    <property type="entry name" value="Cation-dep_OMT"/>
</dbReference>
<evidence type="ECO:0000256" key="3">
    <source>
        <dbReference type="ARBA" id="ARBA00022691"/>
    </source>
</evidence>
<reference evidence="5" key="2">
    <citation type="submission" date="2020-09" db="EMBL/GenBank/DDBJ databases">
        <authorList>
            <person name="Sun Q."/>
            <person name="Ohkuma M."/>
        </authorList>
    </citation>
    <scope>NUCLEOTIDE SEQUENCE</scope>
    <source>
        <strain evidence="5">JCM 15325</strain>
    </source>
</reference>
<gene>
    <name evidence="5" type="primary">yrrM</name>
    <name evidence="4" type="synonym">trmR</name>
    <name evidence="5" type="ORF">GCM10007968_00790</name>
</gene>
<dbReference type="PANTHER" id="PTHR10509:SF14">
    <property type="entry name" value="CAFFEOYL-COA O-METHYLTRANSFERASE 3-RELATED"/>
    <property type="match status" value="1"/>
</dbReference>
<dbReference type="SUPFAM" id="SSF53335">
    <property type="entry name" value="S-adenosyl-L-methionine-dependent methyltransferases"/>
    <property type="match status" value="1"/>
</dbReference>
<dbReference type="HAMAP" id="MF_02217">
    <property type="entry name" value="TrmR_methyltr"/>
    <property type="match status" value="1"/>
</dbReference>
<evidence type="ECO:0000256" key="4">
    <source>
        <dbReference type="HAMAP-Rule" id="MF_02217"/>
    </source>
</evidence>
<dbReference type="EMBL" id="BMOK01000001">
    <property type="protein sequence ID" value="GGL40703.1"/>
    <property type="molecule type" value="Genomic_DNA"/>
</dbReference>
<dbReference type="PANTHER" id="PTHR10509">
    <property type="entry name" value="O-METHYLTRANSFERASE-RELATED"/>
    <property type="match status" value="1"/>
</dbReference>
<dbReference type="GO" id="GO:0000287">
    <property type="term" value="F:magnesium ion binding"/>
    <property type="evidence" value="ECO:0007669"/>
    <property type="project" value="UniProtKB-UniRule"/>
</dbReference>
<keyword evidence="6" id="KW-1185">Reference proteome</keyword>
<dbReference type="GO" id="GO:0008757">
    <property type="term" value="F:S-adenosylmethionine-dependent methyltransferase activity"/>
    <property type="evidence" value="ECO:0007669"/>
    <property type="project" value="TreeGrafter"/>
</dbReference>
<keyword evidence="4" id="KW-0479">Metal-binding</keyword>
<evidence type="ECO:0000313" key="6">
    <source>
        <dbReference type="Proteomes" id="UP000654670"/>
    </source>
</evidence>
<sequence>MTDFDRLSEYAAAFAKSENNMLRQMEERAKKIYIPIMHPSAIAFLQQLIRWRKAKHILELGTAIGYSAIRMRIAAGAGAEIVTIERDRDMIREAEQNIKKQDLTASIHIVEGDATEDLPAARAAAPFDLILIDAAKAQYETLFLKYAQYLAPEGIIVTDNVFFHGLVCDIEKVEKKQLHRLVGKVDGYNRFLAERSEFDTVFLTVGDGLAVSTKR</sequence>
<comment type="catalytic activity">
    <reaction evidence="4">
        <text>5-hydroxyuridine(34) in tRNA + S-adenosyl-L-methionine = 5-methoxyuridine(34) in tRNA + S-adenosyl-L-homocysteine + H(+)</text>
        <dbReference type="Rhea" id="RHEA:60524"/>
        <dbReference type="Rhea" id="RHEA-COMP:13381"/>
        <dbReference type="Rhea" id="RHEA-COMP:15591"/>
        <dbReference type="ChEBI" id="CHEBI:15378"/>
        <dbReference type="ChEBI" id="CHEBI:57856"/>
        <dbReference type="ChEBI" id="CHEBI:59789"/>
        <dbReference type="ChEBI" id="CHEBI:136877"/>
        <dbReference type="ChEBI" id="CHEBI:143860"/>
    </reaction>
</comment>
<dbReference type="GO" id="GO:0008171">
    <property type="term" value="F:O-methyltransferase activity"/>
    <property type="evidence" value="ECO:0007669"/>
    <property type="project" value="InterPro"/>
</dbReference>
<dbReference type="GO" id="GO:0016300">
    <property type="term" value="F:tRNA (uridine) methyltransferase activity"/>
    <property type="evidence" value="ECO:0007669"/>
    <property type="project" value="UniProtKB-UniRule"/>
</dbReference>
<comment type="subunit">
    <text evidence="4">Homodimer.</text>
</comment>
<name>A0A917RWM5_9BACL</name>
<evidence type="ECO:0000256" key="2">
    <source>
        <dbReference type="ARBA" id="ARBA00022679"/>
    </source>
</evidence>
<dbReference type="RefSeq" id="WP_229727409.1">
    <property type="nucleotide sequence ID" value="NZ_BMOK01000001.1"/>
</dbReference>
<evidence type="ECO:0000313" key="5">
    <source>
        <dbReference type="EMBL" id="GGL40703.1"/>
    </source>
</evidence>
<dbReference type="Proteomes" id="UP000654670">
    <property type="component" value="Unassembled WGS sequence"/>
</dbReference>
<keyword evidence="1 4" id="KW-0489">Methyltransferase</keyword>
<feature type="binding site" evidence="4">
    <location>
        <position position="133"/>
    </location>
    <ligand>
        <name>S-adenosyl-L-methionine</name>
        <dbReference type="ChEBI" id="CHEBI:59789"/>
    </ligand>
</feature>
<keyword evidence="2 4" id="KW-0808">Transferase</keyword>
<dbReference type="PROSITE" id="PS51682">
    <property type="entry name" value="SAM_OMT_I"/>
    <property type="match status" value="1"/>
</dbReference>
<dbReference type="Pfam" id="PF01596">
    <property type="entry name" value="Methyltransf_3"/>
    <property type="match status" value="1"/>
</dbReference>
<feature type="binding site" evidence="4">
    <location>
        <position position="160"/>
    </location>
    <ligand>
        <name>Mg(2+)</name>
        <dbReference type="ChEBI" id="CHEBI:18420"/>
    </ligand>
</feature>
<comment type="function">
    <text evidence="4">Catalyzes the methylation of 5-hydroxyuridine (ho5U) to form 5-methoxyuridine (mo5U) at position 34 in tRNAs.</text>
</comment>
<dbReference type="InterPro" id="IPR043675">
    <property type="entry name" value="TrmR_methyltr"/>
</dbReference>
<keyword evidence="3 4" id="KW-0949">S-adenosyl-L-methionine</keyword>
<comment type="similarity">
    <text evidence="4">Belongs to the class I-like SAM-binding methyltransferase superfamily. Cation-dependent O-methyltransferase family.</text>
</comment>
<keyword evidence="4" id="KW-0819">tRNA processing</keyword>
<dbReference type="Gene3D" id="3.40.50.150">
    <property type="entry name" value="Vaccinia Virus protein VP39"/>
    <property type="match status" value="1"/>
</dbReference>
<feature type="binding site" evidence="4">
    <location>
        <position position="85"/>
    </location>
    <ligand>
        <name>S-adenosyl-L-methionine</name>
        <dbReference type="ChEBI" id="CHEBI:59789"/>
    </ligand>
</feature>
<feature type="binding site" evidence="4">
    <location>
        <position position="37"/>
    </location>
    <ligand>
        <name>S-adenosyl-L-methionine</name>
        <dbReference type="ChEBI" id="CHEBI:59789"/>
    </ligand>
</feature>
<dbReference type="AlphaFoldDB" id="A0A917RWM5"/>
<dbReference type="GO" id="GO:0030488">
    <property type="term" value="P:tRNA methylation"/>
    <property type="evidence" value="ECO:0007669"/>
    <property type="project" value="UniProtKB-UniRule"/>
</dbReference>
<keyword evidence="4" id="KW-0460">Magnesium</keyword>
<dbReference type="InterPro" id="IPR029063">
    <property type="entry name" value="SAM-dependent_MTases_sf"/>
</dbReference>
<proteinExistence type="inferred from homology"/>
<dbReference type="EC" id="2.1.1.-" evidence="4"/>
<accession>A0A917RWM5</accession>
<protein>
    <recommendedName>
        <fullName evidence="4">tRNA 5-hydroxyuridine methyltransferase</fullName>
        <ecNumber evidence="4">2.1.1.-</ecNumber>
    </recommendedName>
    <alternativeName>
        <fullName evidence="4">ho5U methyltransferase</fullName>
    </alternativeName>
</protein>
<reference evidence="5" key="1">
    <citation type="journal article" date="2014" name="Int. J. Syst. Evol. Microbiol.">
        <title>Complete genome sequence of Corynebacterium casei LMG S-19264T (=DSM 44701T), isolated from a smear-ripened cheese.</title>
        <authorList>
            <consortium name="US DOE Joint Genome Institute (JGI-PGF)"/>
            <person name="Walter F."/>
            <person name="Albersmeier A."/>
            <person name="Kalinowski J."/>
            <person name="Ruckert C."/>
        </authorList>
    </citation>
    <scope>NUCLEOTIDE SEQUENCE</scope>
    <source>
        <strain evidence="5">JCM 15325</strain>
    </source>
</reference>